<organism evidence="1 2">
    <name type="scientific">Flavobacterium hydrophilum</name>
    <dbReference type="NCBI Taxonomy" id="2211445"/>
    <lineage>
        <taxon>Bacteria</taxon>
        <taxon>Pseudomonadati</taxon>
        <taxon>Bacteroidota</taxon>
        <taxon>Flavobacteriia</taxon>
        <taxon>Flavobacteriales</taxon>
        <taxon>Flavobacteriaceae</taxon>
        <taxon>Flavobacterium</taxon>
    </lineage>
</organism>
<dbReference type="AlphaFoldDB" id="A0A2V4CNI1"/>
<proteinExistence type="predicted"/>
<dbReference type="Proteomes" id="UP000247681">
    <property type="component" value="Unassembled WGS sequence"/>
</dbReference>
<keyword evidence="2" id="KW-1185">Reference proteome</keyword>
<gene>
    <name evidence="1" type="ORF">DMB68_08625</name>
</gene>
<dbReference type="EMBL" id="QJHL01000001">
    <property type="protein sequence ID" value="PXY47194.1"/>
    <property type="molecule type" value="Genomic_DNA"/>
</dbReference>
<evidence type="ECO:0008006" key="3">
    <source>
        <dbReference type="Google" id="ProtNLM"/>
    </source>
</evidence>
<sequence>MKKNIPFLILFFIFFLSSCSRGIYQKEITTQTTGIDFSNGKWLLGNIDADYSIKDKLTQIVIKDFSKYLNNRLVNSLNDSSLLIANKIPLNPSKSVILDLKKGTNYDYFINIKYHNENKNWNHYIVQLEVYDLNLGQIIYSQRVRGALRDNSGLTTSKPIKGIVIGCYQVIMKDIAMKSRN</sequence>
<protein>
    <recommendedName>
        <fullName evidence="3">DUF4136 domain-containing protein</fullName>
    </recommendedName>
</protein>
<evidence type="ECO:0000313" key="1">
    <source>
        <dbReference type="EMBL" id="PXY47194.1"/>
    </source>
</evidence>
<accession>A0A2V4CNI1</accession>
<reference evidence="1 2" key="1">
    <citation type="submission" date="2018-05" db="EMBL/GenBank/DDBJ databases">
        <title>Flavobacterium sp. strain IMCC34758, incomplete genome.</title>
        <authorList>
            <person name="Joung Y."/>
        </authorList>
    </citation>
    <scope>NUCLEOTIDE SEQUENCE [LARGE SCALE GENOMIC DNA]</scope>
    <source>
        <strain evidence="1 2">IMCC34758</strain>
    </source>
</reference>
<dbReference type="PROSITE" id="PS51257">
    <property type="entry name" value="PROKAR_LIPOPROTEIN"/>
    <property type="match status" value="1"/>
</dbReference>
<comment type="caution">
    <text evidence="1">The sequence shown here is derived from an EMBL/GenBank/DDBJ whole genome shotgun (WGS) entry which is preliminary data.</text>
</comment>
<name>A0A2V4CNI1_9FLAO</name>
<dbReference type="RefSeq" id="WP_110346195.1">
    <property type="nucleotide sequence ID" value="NZ_QJHL01000001.1"/>
</dbReference>
<evidence type="ECO:0000313" key="2">
    <source>
        <dbReference type="Proteomes" id="UP000247681"/>
    </source>
</evidence>
<dbReference type="OrthoDB" id="1427124at2"/>